<accession>A0A9E5JSG4</accession>
<reference evidence="2 3" key="1">
    <citation type="submission" date="2019-06" db="EMBL/GenBank/DDBJ databases">
        <authorList>
            <person name="De-Chao Zhang Q."/>
        </authorList>
    </citation>
    <scope>NUCLEOTIDE SEQUENCE [LARGE SCALE GENOMIC DNA]</scope>
    <source>
        <strain evidence="2 3">KN1116</strain>
    </source>
</reference>
<feature type="transmembrane region" description="Helical" evidence="1">
    <location>
        <begin position="6"/>
        <end position="33"/>
    </location>
</feature>
<dbReference type="RefSeq" id="WP_152584258.1">
    <property type="nucleotide sequence ID" value="NZ_VIKT02000034.1"/>
</dbReference>
<evidence type="ECO:0000256" key="1">
    <source>
        <dbReference type="SAM" id="Phobius"/>
    </source>
</evidence>
<organism evidence="2 3">
    <name type="scientific">Microcella pacifica</name>
    <dbReference type="NCBI Taxonomy" id="2591847"/>
    <lineage>
        <taxon>Bacteria</taxon>
        <taxon>Bacillati</taxon>
        <taxon>Actinomycetota</taxon>
        <taxon>Actinomycetes</taxon>
        <taxon>Micrococcales</taxon>
        <taxon>Microbacteriaceae</taxon>
        <taxon>Microcella</taxon>
    </lineage>
</organism>
<evidence type="ECO:0000313" key="3">
    <source>
        <dbReference type="Proteomes" id="UP000818266"/>
    </source>
</evidence>
<gene>
    <name evidence="2" type="ORF">FK219_012825</name>
</gene>
<evidence type="ECO:0000313" key="2">
    <source>
        <dbReference type="EMBL" id="NHF64106.1"/>
    </source>
</evidence>
<keyword evidence="3" id="KW-1185">Reference proteome</keyword>
<dbReference type="AlphaFoldDB" id="A0A9E5JSG4"/>
<dbReference type="Proteomes" id="UP000818266">
    <property type="component" value="Unassembled WGS sequence"/>
</dbReference>
<keyword evidence="1" id="KW-0812">Transmembrane</keyword>
<keyword evidence="1" id="KW-1133">Transmembrane helix</keyword>
<comment type="caution">
    <text evidence="2">The sequence shown here is derived from an EMBL/GenBank/DDBJ whole genome shotgun (WGS) entry which is preliminary data.</text>
</comment>
<proteinExistence type="predicted"/>
<dbReference type="OrthoDB" id="5105562at2"/>
<dbReference type="EMBL" id="VIKT02000034">
    <property type="protein sequence ID" value="NHF64106.1"/>
    <property type="molecule type" value="Genomic_DNA"/>
</dbReference>
<name>A0A9E5JSG4_9MICO</name>
<keyword evidence="1" id="KW-0472">Membrane</keyword>
<protein>
    <submittedName>
        <fullName evidence="2">Uncharacterized protein</fullName>
    </submittedName>
</protein>
<reference evidence="2 3" key="2">
    <citation type="submission" date="2020-03" db="EMBL/GenBank/DDBJ databases">
        <title>Chryseoglobus sp. isolated from a deep-sea seamount.</title>
        <authorList>
            <person name="Zhang D.-C."/>
        </authorList>
    </citation>
    <scope>NUCLEOTIDE SEQUENCE [LARGE SCALE GENOMIC DNA]</scope>
    <source>
        <strain evidence="2 3">KN1116</strain>
    </source>
</reference>
<sequence length="414" mass="43568">MQLFDGLVSIIVTGVGTVLVVAAAVLVGGIVVVSRRRARPQAAIDAVRRRAGSALVRADDRVDAAATDLDFALAQFGERETADYRAALSRAREDRAELFRLHRMLEDEPGARLRHRERADRIVMLADRIESSLDAEAARFRDRRTVESGASARARGLVERVTALRDAVRERARERDALREHFAEPALGAAATAPERAAALLDRADALAAEASAELAVAAASAVGPLLADAERLAHEAHELLALVPSTAARLDDALAALEALRADARTARTEALADLDEAPDAGTAAAITSAVAEIDAAIAATGADEARHPVPALDGIRAAMDQLEVALAASRTQAQRLAHAREAYAGARVSAQSQLAAARAALGRGGSAGARARLAEAEEELALAERSTDPVEALDAARRAITHARDAEVLARY</sequence>